<feature type="chain" id="PRO_5019860568" evidence="2">
    <location>
        <begin position="26"/>
        <end position="204"/>
    </location>
</feature>
<keyword evidence="1" id="KW-0812">Transmembrane</keyword>
<feature type="signal peptide" evidence="2">
    <location>
        <begin position="1"/>
        <end position="25"/>
    </location>
</feature>
<proteinExistence type="predicted"/>
<keyword evidence="1" id="KW-0472">Membrane</keyword>
<dbReference type="EMBL" id="RDQH01000342">
    <property type="protein sequence ID" value="RXH69836.1"/>
    <property type="molecule type" value="Genomic_DNA"/>
</dbReference>
<evidence type="ECO:0000256" key="2">
    <source>
        <dbReference type="SAM" id="SignalP"/>
    </source>
</evidence>
<dbReference type="PANTHER" id="PTHR36336">
    <property type="entry name" value="OS09G0560400 PROTEIN"/>
    <property type="match status" value="1"/>
</dbReference>
<evidence type="ECO:0000313" key="3">
    <source>
        <dbReference type="EMBL" id="RXH69836.1"/>
    </source>
</evidence>
<dbReference type="SMR" id="A0A498HED8"/>
<protein>
    <submittedName>
        <fullName evidence="3">Uncharacterized protein</fullName>
    </submittedName>
</protein>
<name>A0A498HED8_MALDO</name>
<keyword evidence="1" id="KW-1133">Transmembrane helix</keyword>
<gene>
    <name evidence="3" type="ORF">DVH24_007092</name>
</gene>
<sequence>MPSDSSLFLLLLFSIAFNLLSVAHATIGSEESGGGIGRRALLSLKETPHGSNATYECSPAGPCVPCLYPEKKDEKYRCSETGYRIPLKCVEMKHGSKEAKMKGAQKSRSALEISDNIEESDKADDLGTYVKHRSLLDDSSTQEPQAYITYRSCIPAVNEEKLSVLGFEVIVLFLLLISGSLVYFRRKQTTSTAGFVRIQNNSRF</sequence>
<dbReference type="PANTHER" id="PTHR36336:SF1">
    <property type="entry name" value="OS09G0560400 PROTEIN"/>
    <property type="match status" value="1"/>
</dbReference>
<reference evidence="3 4" key="1">
    <citation type="submission" date="2018-10" db="EMBL/GenBank/DDBJ databases">
        <title>A high-quality apple genome assembly.</title>
        <authorList>
            <person name="Hu J."/>
        </authorList>
    </citation>
    <scope>NUCLEOTIDE SEQUENCE [LARGE SCALE GENOMIC DNA]</scope>
    <source>
        <strain evidence="4">cv. HFTH1</strain>
        <tissue evidence="3">Young leaf</tissue>
    </source>
</reference>
<dbReference type="Proteomes" id="UP000290289">
    <property type="component" value="Chromosome 16"/>
</dbReference>
<feature type="transmembrane region" description="Helical" evidence="1">
    <location>
        <begin position="162"/>
        <end position="184"/>
    </location>
</feature>
<dbReference type="AlphaFoldDB" id="A0A498HED8"/>
<evidence type="ECO:0000256" key="1">
    <source>
        <dbReference type="SAM" id="Phobius"/>
    </source>
</evidence>
<keyword evidence="4" id="KW-1185">Reference proteome</keyword>
<organism evidence="3 4">
    <name type="scientific">Malus domestica</name>
    <name type="common">Apple</name>
    <name type="synonym">Pyrus malus</name>
    <dbReference type="NCBI Taxonomy" id="3750"/>
    <lineage>
        <taxon>Eukaryota</taxon>
        <taxon>Viridiplantae</taxon>
        <taxon>Streptophyta</taxon>
        <taxon>Embryophyta</taxon>
        <taxon>Tracheophyta</taxon>
        <taxon>Spermatophyta</taxon>
        <taxon>Magnoliopsida</taxon>
        <taxon>eudicotyledons</taxon>
        <taxon>Gunneridae</taxon>
        <taxon>Pentapetalae</taxon>
        <taxon>rosids</taxon>
        <taxon>fabids</taxon>
        <taxon>Rosales</taxon>
        <taxon>Rosaceae</taxon>
        <taxon>Amygdaloideae</taxon>
        <taxon>Maleae</taxon>
        <taxon>Malus</taxon>
    </lineage>
</organism>
<accession>A0A498HED8</accession>
<evidence type="ECO:0000313" key="4">
    <source>
        <dbReference type="Proteomes" id="UP000290289"/>
    </source>
</evidence>
<keyword evidence="2" id="KW-0732">Signal</keyword>
<comment type="caution">
    <text evidence="3">The sequence shown here is derived from an EMBL/GenBank/DDBJ whole genome shotgun (WGS) entry which is preliminary data.</text>
</comment>